<feature type="compositionally biased region" description="Polar residues" evidence="1">
    <location>
        <begin position="1219"/>
        <end position="1232"/>
    </location>
</feature>
<feature type="region of interest" description="Disordered" evidence="1">
    <location>
        <begin position="1333"/>
        <end position="1371"/>
    </location>
</feature>
<feature type="region of interest" description="Disordered" evidence="1">
    <location>
        <begin position="848"/>
        <end position="869"/>
    </location>
</feature>
<dbReference type="Proteomes" id="UP000232323">
    <property type="component" value="Unassembled WGS sequence"/>
</dbReference>
<sequence length="2066" mass="218581">MNTEEKFCQLIASLVSDEEGSISDNQVARFLELRDYFSEAELVLAQQKAREVEKDDQGDSSTWEFFMGPATVKIDLSALKFYPRNIQTVQGQPVHFKNSNPESTASIVSLSVVYLGAGMEAETVACSRRHSESSHDPEWILEKLPPGTECATWVPNQIGFYQFKSAVFPFMPGSVKVAMEDGSMPEPSPSSHRIRSLAVAETTRVCTHQDKMLFEAPSAYEPTCPSLTHNKLPEAPLQTQDQATNTIAGSYLHTTVEGHSPSQSSAMAMNSPLGMLMNDDIEEGDVQQSPHGCLSGSQLLPPRPHTSALGSSSSSSTGLEPGFPVSLSTAPSASLTRARTAPGSAASCSSSRSSKSGYGSLLSSNQVGRSSPSAFAARTAALAVAAARVNASVGPPRAPPVCPEFFASDSGSLPLDEECSSEEADEVPSISEDAFTERMWQAAANSEYEDGGSTELGGEEEQDEVDSLAGVQYTLLPGGEDEDEVEDSEDVDILTRGISEGTNALNVSREFAEGRSSEQSRSLSPMELSTSVKATHGVKPASSAVPYTTMVEEQRGDHISEEVELQDLYVRPIHITSTLQQDEEGSLSLRPRSWQRPATASPSKLSNGEIALPGWEDESGVRAKTSPVKTSKNVFVRTSESPDGTPPLWTALGTKLEDSVLVPGEGFRVNQENQPDPTALGYRFEGDQEGLQDKATPPPEHHCPVCNHKFSTNFNQIRCSARHPLVEVREAEVMSAAAAAAGERKSAAQTLTRGAIQKAQAFRKEEAKKKAALETMLSIYWSSLPWRKKALILSLADNKESCKEKILKRLDESTQRTVQRLQWPTAHYVDSGRKLMVWVQKGKQQYIHHSSPNSSKLSSTSASTSSDPLEWSWPDWSSLYTLLRNASEELVCSTRGFKLDANEGNQRAAVQDCEASIAWLIEQTLCENFEKDREETAAKALSELQAEAEEDSRLRAEKKKEKAMKVKKGSQAAKRRGGSKGGSSSNGGGHDIKEEEVEEEGLPSGGLVISSSVSNVESTPQHFTAAESEHLPSRELAMITSSVTEMVKQGSHTTSHTTSLQFNKITPQSAIISHNTSASSIVSSTMAAGSKDRLKGSTDTSQVLHAKNRSQDTIQGSGIISKSKSTLPLHAGIGSSSASPVGASHMLPSLQPPTSSQEQRSSSTKPSGATARSRNITPDRNMMSNSNSTIHITKTPAATAPASSKPSAAPVRAAGHQTAAATGMSQTATTSGLPPVPAAALRPESVHSGKKIRRASATGSLPPAAAQPAVPTAAQPAAVVLPANTPAAAVPPAAPAAVLPAVSGQGHVSKDQAAPLSSPAVTTSAADHLVVPLSGSTTPASSDKLLSGPHSSQQLNNGMLENGTPQSDLATTNHGVLMANGMDHIINAPSIVLGSSQEASRQTATESMMGKEISLNMASSLRSPTEPSGQDDEAVPGHQGGHYDHGPAVSQLPHQQVPLEAAAHGTSLAPSAPPPALPAVPLQTVPPPALLPLPVYPPVYMHPANSMHQHHLQGQLPAQQRLFNLPPAPPPPSNPYGMPVLSSDGRTWLQPALPSSAPRFSQPPLPPQIQYAAVAMYSQAQHPPGVFMPPADGSSSMVAPHPHLYPGAFMQPIQHYQHAPFQHPPSMTPYFLPGQPFTVKHAGAAGYPHYPPHYHDVQAAPLPPQGSYHNYAGPQIPNPPPSMQHTMPVNTEPTPLLLAMPPAASSAVKMIDPSGPPLDDLPPHPNQQRSSLPQAGLPQHDTNMSKTGPPQHDTNMSKAGPQHDITISSNNVTTVIPDCTHHIIIMPEAASSGTRWVDPSCESDVAVPRHQTSTSQRSVAYPAVHHKHADDEPAMHPPRQQQQALQIAAQHSLHKYPHVVVLTDKAGASTEVTTTAASSEPTSPIIMPGRQQSNVAESEGRDEVATPSGDAAVVRYSRGSRRVSLDAGAIDERMGAGKVTAVNSRPAAAAAETLDQAKQRKSNFSQLLSQAFSTSGKVGDTTGELKEGIRQAPGGLTAAAAVMVTAIPAAAKGAAAAASAGIKKAKEGTGGFDAAAAQAELGSRWQEVEAALLAGEVEVIGRHSAG</sequence>
<feature type="compositionally biased region" description="Low complexity" evidence="1">
    <location>
        <begin position="850"/>
        <end position="866"/>
    </location>
</feature>
<feature type="compositionally biased region" description="Polar residues" evidence="1">
    <location>
        <begin position="1152"/>
        <end position="1192"/>
    </location>
</feature>
<evidence type="ECO:0000313" key="3">
    <source>
        <dbReference type="Proteomes" id="UP000232323"/>
    </source>
</evidence>
<accession>A0A250X9W8</accession>
<feature type="compositionally biased region" description="Polar residues" evidence="1">
    <location>
        <begin position="1419"/>
        <end position="1428"/>
    </location>
</feature>
<feature type="compositionally biased region" description="Low complexity" evidence="1">
    <location>
        <begin position="344"/>
        <end position="369"/>
    </location>
</feature>
<dbReference type="EMBL" id="BEGY01000044">
    <property type="protein sequence ID" value="GAX79652.1"/>
    <property type="molecule type" value="Genomic_DNA"/>
</dbReference>
<feature type="compositionally biased region" description="Polar residues" evidence="1">
    <location>
        <begin position="326"/>
        <end position="337"/>
    </location>
</feature>
<reference evidence="2 3" key="1">
    <citation type="submission" date="2017-08" db="EMBL/GenBank/DDBJ databases">
        <title>Acidophilic green algal genome provides insights into adaptation to an acidic environment.</title>
        <authorList>
            <person name="Hirooka S."/>
            <person name="Hirose Y."/>
            <person name="Kanesaki Y."/>
            <person name="Higuchi S."/>
            <person name="Fujiwara T."/>
            <person name="Onuma R."/>
            <person name="Era A."/>
            <person name="Ohbayashi R."/>
            <person name="Uzuka A."/>
            <person name="Nozaki H."/>
            <person name="Yoshikawa H."/>
            <person name="Miyagishima S.Y."/>
        </authorList>
    </citation>
    <scope>NUCLEOTIDE SEQUENCE [LARGE SCALE GENOMIC DNA]</scope>
    <source>
        <strain evidence="2 3">NIES-2499</strain>
    </source>
</reference>
<feature type="region of interest" description="Disordered" evidence="1">
    <location>
        <begin position="1419"/>
        <end position="1450"/>
    </location>
</feature>
<feature type="compositionally biased region" description="Basic and acidic residues" evidence="1">
    <location>
        <begin position="951"/>
        <end position="964"/>
    </location>
</feature>
<feature type="compositionally biased region" description="Pro residues" evidence="1">
    <location>
        <begin position="1714"/>
        <end position="1725"/>
    </location>
</feature>
<feature type="region of interest" description="Disordered" evidence="1">
    <location>
        <begin position="1703"/>
        <end position="1759"/>
    </location>
</feature>
<feature type="region of interest" description="Disordered" evidence="1">
    <location>
        <begin position="1874"/>
        <end position="1907"/>
    </location>
</feature>
<feature type="compositionally biased region" description="Low complexity" evidence="1">
    <location>
        <begin position="1874"/>
        <end position="1884"/>
    </location>
</feature>
<feature type="compositionally biased region" description="Polar residues" evidence="1">
    <location>
        <begin position="1349"/>
        <end position="1371"/>
    </location>
</feature>
<gene>
    <name evidence="2" type="ORF">CEUSTIGMA_g7093.t1</name>
</gene>
<protein>
    <submittedName>
        <fullName evidence="2">Uncharacterized protein</fullName>
    </submittedName>
</protein>
<feature type="region of interest" description="Disordered" evidence="1">
    <location>
        <begin position="283"/>
        <end position="369"/>
    </location>
</feature>
<feature type="region of interest" description="Disordered" evidence="1">
    <location>
        <begin position="1130"/>
        <end position="1267"/>
    </location>
</feature>
<name>A0A250X9W8_9CHLO</name>
<feature type="compositionally biased region" description="Low complexity" evidence="1">
    <location>
        <begin position="1193"/>
        <end position="1210"/>
    </location>
</feature>
<evidence type="ECO:0000313" key="2">
    <source>
        <dbReference type="EMBL" id="GAX79652.1"/>
    </source>
</evidence>
<feature type="region of interest" description="Disordered" evidence="1">
    <location>
        <begin position="1088"/>
        <end position="1118"/>
    </location>
</feature>
<comment type="caution">
    <text evidence="2">The sequence shown here is derived from an EMBL/GenBank/DDBJ whole genome shotgun (WGS) entry which is preliminary data.</text>
</comment>
<proteinExistence type="predicted"/>
<feature type="region of interest" description="Disordered" evidence="1">
    <location>
        <begin position="942"/>
        <end position="1010"/>
    </location>
</feature>
<feature type="compositionally biased region" description="Polar residues" evidence="1">
    <location>
        <begin position="286"/>
        <end position="298"/>
    </location>
</feature>
<keyword evidence="3" id="KW-1185">Reference proteome</keyword>
<evidence type="ECO:0000256" key="1">
    <source>
        <dbReference type="SAM" id="MobiDB-lite"/>
    </source>
</evidence>
<feature type="compositionally biased region" description="Gly residues" evidence="1">
    <location>
        <begin position="979"/>
        <end position="989"/>
    </location>
</feature>
<feature type="compositionally biased region" description="Polar residues" evidence="1">
    <location>
        <begin position="596"/>
        <end position="606"/>
    </location>
</feature>
<feature type="compositionally biased region" description="Polar residues" evidence="1">
    <location>
        <begin position="1740"/>
        <end position="1757"/>
    </location>
</feature>
<feature type="region of interest" description="Disordered" evidence="1">
    <location>
        <begin position="580"/>
        <end position="611"/>
    </location>
</feature>
<feature type="compositionally biased region" description="Basic residues" evidence="1">
    <location>
        <begin position="965"/>
        <end position="978"/>
    </location>
</feature>
<organism evidence="2 3">
    <name type="scientific">Chlamydomonas eustigma</name>
    <dbReference type="NCBI Taxonomy" id="1157962"/>
    <lineage>
        <taxon>Eukaryota</taxon>
        <taxon>Viridiplantae</taxon>
        <taxon>Chlorophyta</taxon>
        <taxon>core chlorophytes</taxon>
        <taxon>Chlorophyceae</taxon>
        <taxon>CS clade</taxon>
        <taxon>Chlamydomonadales</taxon>
        <taxon>Chlamydomonadaceae</taxon>
        <taxon>Chlamydomonas</taxon>
    </lineage>
</organism>